<evidence type="ECO:0000313" key="1">
    <source>
        <dbReference type="EMBL" id="ROV90030.1"/>
    </source>
</evidence>
<dbReference type="EMBL" id="LJZO01000053">
    <property type="protein sequence ID" value="ROV90030.1"/>
    <property type="molecule type" value="Genomic_DNA"/>
</dbReference>
<gene>
    <name evidence="1" type="ORF">VSDG_08395</name>
</gene>
<accession>A0A423VGK6</accession>
<name>A0A423VGK6_CYTCH</name>
<organism evidence="1 2">
    <name type="scientific">Cytospora chrysosperma</name>
    <name type="common">Cytospora canker fungus</name>
    <name type="synonym">Sphaeria chrysosperma</name>
    <dbReference type="NCBI Taxonomy" id="252740"/>
    <lineage>
        <taxon>Eukaryota</taxon>
        <taxon>Fungi</taxon>
        <taxon>Dikarya</taxon>
        <taxon>Ascomycota</taxon>
        <taxon>Pezizomycotina</taxon>
        <taxon>Sordariomycetes</taxon>
        <taxon>Sordariomycetidae</taxon>
        <taxon>Diaporthales</taxon>
        <taxon>Cytosporaceae</taxon>
        <taxon>Cytospora</taxon>
    </lineage>
</organism>
<comment type="caution">
    <text evidence="1">The sequence shown here is derived from an EMBL/GenBank/DDBJ whole genome shotgun (WGS) entry which is preliminary data.</text>
</comment>
<keyword evidence="2" id="KW-1185">Reference proteome</keyword>
<evidence type="ECO:0000313" key="2">
    <source>
        <dbReference type="Proteomes" id="UP000284375"/>
    </source>
</evidence>
<protein>
    <submittedName>
        <fullName evidence="1">Uncharacterized protein</fullName>
    </submittedName>
</protein>
<proteinExistence type="predicted"/>
<sequence>MSDGLHEALLSALRAVAISLMRCGSAVGLLCCNLKVDFHIWIPGQVSRDEETAKDVHFEQVFNPWKPRISGLLYYRVSMQVILESLSTIM</sequence>
<dbReference type="AlphaFoldDB" id="A0A423VGK6"/>
<reference evidence="1 2" key="1">
    <citation type="submission" date="2015-09" db="EMBL/GenBank/DDBJ databases">
        <title>Host preference determinants of Valsa canker pathogens revealed by comparative genomics.</title>
        <authorList>
            <person name="Yin Z."/>
            <person name="Huang L."/>
        </authorList>
    </citation>
    <scope>NUCLEOTIDE SEQUENCE [LARGE SCALE GENOMIC DNA]</scope>
    <source>
        <strain evidence="1 2">YSFL</strain>
    </source>
</reference>
<dbReference type="Proteomes" id="UP000284375">
    <property type="component" value="Unassembled WGS sequence"/>
</dbReference>